<organism evidence="2 3">
    <name type="scientific">Mycobacterium tuberculosis</name>
    <dbReference type="NCBI Taxonomy" id="1773"/>
    <lineage>
        <taxon>Bacteria</taxon>
        <taxon>Bacillati</taxon>
        <taxon>Actinomycetota</taxon>
        <taxon>Actinomycetes</taxon>
        <taxon>Mycobacteriales</taxon>
        <taxon>Mycobacteriaceae</taxon>
        <taxon>Mycobacterium</taxon>
        <taxon>Mycobacterium tuberculosis complex</taxon>
    </lineage>
</organism>
<dbReference type="Proteomes" id="UP000046680">
    <property type="component" value="Unassembled WGS sequence"/>
</dbReference>
<accession>A0A654U8R4</accession>
<proteinExistence type="predicted"/>
<reference evidence="2 3" key="1">
    <citation type="submission" date="2015-03" db="EMBL/GenBank/DDBJ databases">
        <authorList>
            <consortium name="Pathogen Informatics"/>
        </authorList>
    </citation>
    <scope>NUCLEOTIDE SEQUENCE [LARGE SCALE GENOMIC DNA]</scope>
    <source>
        <strain evidence="2 3">C09601061</strain>
    </source>
</reference>
<dbReference type="InterPro" id="IPR013228">
    <property type="entry name" value="PE-PPE_C"/>
</dbReference>
<evidence type="ECO:0000313" key="2">
    <source>
        <dbReference type="EMBL" id="CFS22150.1"/>
    </source>
</evidence>
<name>A0A654U8R4_MYCTX</name>
<evidence type="ECO:0000259" key="1">
    <source>
        <dbReference type="Pfam" id="PF08237"/>
    </source>
</evidence>
<protein>
    <submittedName>
        <fullName evidence="2">PPE family protein</fullName>
    </submittedName>
</protein>
<dbReference type="AlphaFoldDB" id="A0A654U8R4"/>
<feature type="domain" description="PE-PPE" evidence="1">
    <location>
        <begin position="1"/>
        <end position="39"/>
    </location>
</feature>
<sequence length="56" mass="6030">MIPSPTLPLLLPLKQIGVPDWIVGGLNNVLKPLVDAGYSQYAPTAGPYFSHGNLVW</sequence>
<dbReference type="Pfam" id="PF08237">
    <property type="entry name" value="PE-PPE"/>
    <property type="match status" value="1"/>
</dbReference>
<evidence type="ECO:0000313" key="3">
    <source>
        <dbReference type="Proteomes" id="UP000046680"/>
    </source>
</evidence>
<gene>
    <name evidence="2" type="ORF">ERS007657_04583</name>
</gene>
<dbReference type="EMBL" id="CGCX01003547">
    <property type="protein sequence ID" value="CFS22150.1"/>
    <property type="molecule type" value="Genomic_DNA"/>
</dbReference>